<dbReference type="AlphaFoldDB" id="A0A0F9AN25"/>
<proteinExistence type="predicted"/>
<dbReference type="EMBL" id="LAZR01045100">
    <property type="protein sequence ID" value="KKK99680.1"/>
    <property type="molecule type" value="Genomic_DNA"/>
</dbReference>
<gene>
    <name evidence="1" type="ORF">LCGC14_2630330</name>
</gene>
<evidence type="ECO:0000313" key="1">
    <source>
        <dbReference type="EMBL" id="KKK99680.1"/>
    </source>
</evidence>
<organism evidence="1">
    <name type="scientific">marine sediment metagenome</name>
    <dbReference type="NCBI Taxonomy" id="412755"/>
    <lineage>
        <taxon>unclassified sequences</taxon>
        <taxon>metagenomes</taxon>
        <taxon>ecological metagenomes</taxon>
    </lineage>
</organism>
<name>A0A0F9AN25_9ZZZZ</name>
<sequence>MRTELYPLGFYSKHKSFYRLVSSFLSNLYYKSDIMIKKKGNKILTLTY</sequence>
<protein>
    <submittedName>
        <fullName evidence="1">Uncharacterized protein</fullName>
    </submittedName>
</protein>
<accession>A0A0F9AN25</accession>
<comment type="caution">
    <text evidence="1">The sequence shown here is derived from an EMBL/GenBank/DDBJ whole genome shotgun (WGS) entry which is preliminary data.</text>
</comment>
<feature type="non-terminal residue" evidence="1">
    <location>
        <position position="48"/>
    </location>
</feature>
<reference evidence="1" key="1">
    <citation type="journal article" date="2015" name="Nature">
        <title>Complex archaea that bridge the gap between prokaryotes and eukaryotes.</title>
        <authorList>
            <person name="Spang A."/>
            <person name="Saw J.H."/>
            <person name="Jorgensen S.L."/>
            <person name="Zaremba-Niedzwiedzka K."/>
            <person name="Martijn J."/>
            <person name="Lind A.E."/>
            <person name="van Eijk R."/>
            <person name="Schleper C."/>
            <person name="Guy L."/>
            <person name="Ettema T.J."/>
        </authorList>
    </citation>
    <scope>NUCLEOTIDE SEQUENCE</scope>
</reference>